<sequence length="70" mass="7579">MAGTLAKGTKVSWTWGEGTAHGTIAERFERRVSRTIKGKRIVRNGTAENPALLIEQADGGRVLKRASEVS</sequence>
<feature type="domain" description="Hypervirulence associated protein TUDOR" evidence="1">
    <location>
        <begin position="8"/>
        <end position="69"/>
    </location>
</feature>
<dbReference type="InterPro" id="IPR021331">
    <property type="entry name" value="Hva1_TUDOR"/>
</dbReference>
<dbReference type="Proteomes" id="UP001595828">
    <property type="component" value="Unassembled WGS sequence"/>
</dbReference>
<dbReference type="EMBL" id="JBHSDR010000006">
    <property type="protein sequence ID" value="MFC4295754.1"/>
    <property type="molecule type" value="Genomic_DNA"/>
</dbReference>
<dbReference type="RefSeq" id="WP_379539219.1">
    <property type="nucleotide sequence ID" value="NZ_JBHSDR010000006.1"/>
</dbReference>
<evidence type="ECO:0000259" key="1">
    <source>
        <dbReference type="Pfam" id="PF11160"/>
    </source>
</evidence>
<comment type="caution">
    <text evidence="2">The sequence shown here is derived from an EMBL/GenBank/DDBJ whole genome shotgun (WGS) entry which is preliminary data.</text>
</comment>
<proteinExistence type="predicted"/>
<gene>
    <name evidence="2" type="ORF">ACFO0A_11880</name>
</gene>
<name>A0ABV8RSL6_9SPHN</name>
<reference evidence="3" key="1">
    <citation type="journal article" date="2019" name="Int. J. Syst. Evol. Microbiol.">
        <title>The Global Catalogue of Microorganisms (GCM) 10K type strain sequencing project: providing services to taxonomists for standard genome sequencing and annotation.</title>
        <authorList>
            <consortium name="The Broad Institute Genomics Platform"/>
            <consortium name="The Broad Institute Genome Sequencing Center for Infectious Disease"/>
            <person name="Wu L."/>
            <person name="Ma J."/>
        </authorList>
    </citation>
    <scope>NUCLEOTIDE SEQUENCE [LARGE SCALE GENOMIC DNA]</scope>
    <source>
        <strain evidence="3">CGMCC 1.12989</strain>
    </source>
</reference>
<keyword evidence="3" id="KW-1185">Reference proteome</keyword>
<organism evidence="2 3">
    <name type="scientific">Novosphingobium tardum</name>
    <dbReference type="NCBI Taxonomy" id="1538021"/>
    <lineage>
        <taxon>Bacteria</taxon>
        <taxon>Pseudomonadati</taxon>
        <taxon>Pseudomonadota</taxon>
        <taxon>Alphaproteobacteria</taxon>
        <taxon>Sphingomonadales</taxon>
        <taxon>Sphingomonadaceae</taxon>
        <taxon>Novosphingobium</taxon>
    </lineage>
</organism>
<dbReference type="Pfam" id="PF11160">
    <property type="entry name" value="Hva1_TUDOR"/>
    <property type="match status" value="1"/>
</dbReference>
<accession>A0ABV8RSL6</accession>
<evidence type="ECO:0000313" key="2">
    <source>
        <dbReference type="EMBL" id="MFC4295754.1"/>
    </source>
</evidence>
<protein>
    <submittedName>
        <fullName evidence="2">DUF2945 domain-containing protein</fullName>
    </submittedName>
</protein>
<evidence type="ECO:0000313" key="3">
    <source>
        <dbReference type="Proteomes" id="UP001595828"/>
    </source>
</evidence>